<name>A0A8J9U7D5_9NEOP</name>
<dbReference type="InterPro" id="IPR013870">
    <property type="entry name" value="Ribosomal_mL54"/>
</dbReference>
<evidence type="ECO:0000256" key="6">
    <source>
        <dbReference type="ARBA" id="ARBA00033752"/>
    </source>
</evidence>
<keyword evidence="3" id="KW-0689">Ribosomal protein</keyword>
<evidence type="ECO:0000256" key="4">
    <source>
        <dbReference type="ARBA" id="ARBA00023128"/>
    </source>
</evidence>
<dbReference type="GO" id="GO:0003735">
    <property type="term" value="F:structural constituent of ribosome"/>
    <property type="evidence" value="ECO:0007669"/>
    <property type="project" value="TreeGrafter"/>
</dbReference>
<reference evidence="8" key="1">
    <citation type="submission" date="2021-12" db="EMBL/GenBank/DDBJ databases">
        <authorList>
            <person name="Martin H S."/>
        </authorList>
    </citation>
    <scope>NUCLEOTIDE SEQUENCE</scope>
</reference>
<keyword evidence="4" id="KW-0496">Mitochondrion</keyword>
<evidence type="ECO:0000313" key="8">
    <source>
        <dbReference type="EMBL" id="CAH0715117.1"/>
    </source>
</evidence>
<accession>A0A8J9U7D5</accession>
<comment type="similarity">
    <text evidence="6">Belongs to the mitochondrion-specific ribosomal protein mL54 family.</text>
</comment>
<comment type="subcellular location">
    <subcellularLocation>
        <location evidence="1">Mitochondrion</location>
    </subcellularLocation>
</comment>
<dbReference type="GO" id="GO:0005762">
    <property type="term" value="C:mitochondrial large ribosomal subunit"/>
    <property type="evidence" value="ECO:0007669"/>
    <property type="project" value="TreeGrafter"/>
</dbReference>
<dbReference type="EMBL" id="OV170230">
    <property type="protein sequence ID" value="CAH0715117.1"/>
    <property type="molecule type" value="Genomic_DNA"/>
</dbReference>
<proteinExistence type="inferred from homology"/>
<evidence type="ECO:0000313" key="9">
    <source>
        <dbReference type="Proteomes" id="UP000838878"/>
    </source>
</evidence>
<evidence type="ECO:0000256" key="7">
    <source>
        <dbReference type="ARBA" id="ARBA00035179"/>
    </source>
</evidence>
<dbReference type="AlphaFoldDB" id="A0A8J9U7D5"/>
<dbReference type="Proteomes" id="UP000838878">
    <property type="component" value="Chromosome 10"/>
</dbReference>
<organism evidence="8 9">
    <name type="scientific">Brenthis ino</name>
    <name type="common">lesser marbled fritillary</name>
    <dbReference type="NCBI Taxonomy" id="405034"/>
    <lineage>
        <taxon>Eukaryota</taxon>
        <taxon>Metazoa</taxon>
        <taxon>Ecdysozoa</taxon>
        <taxon>Arthropoda</taxon>
        <taxon>Hexapoda</taxon>
        <taxon>Insecta</taxon>
        <taxon>Pterygota</taxon>
        <taxon>Neoptera</taxon>
        <taxon>Endopterygota</taxon>
        <taxon>Lepidoptera</taxon>
        <taxon>Glossata</taxon>
        <taxon>Ditrysia</taxon>
        <taxon>Papilionoidea</taxon>
        <taxon>Nymphalidae</taxon>
        <taxon>Heliconiinae</taxon>
        <taxon>Argynnini</taxon>
        <taxon>Brenthis</taxon>
    </lineage>
</organism>
<keyword evidence="2" id="KW-0809">Transit peptide</keyword>
<dbReference type="PANTHER" id="PTHR28595:SF1">
    <property type="entry name" value="LARGE RIBOSOMAL SUBUNIT PROTEIN ML54"/>
    <property type="match status" value="1"/>
</dbReference>
<keyword evidence="5" id="KW-0687">Ribonucleoprotein</keyword>
<evidence type="ECO:0000256" key="1">
    <source>
        <dbReference type="ARBA" id="ARBA00004173"/>
    </source>
</evidence>
<dbReference type="OrthoDB" id="10252718at2759"/>
<gene>
    <name evidence="8" type="ORF">BINO364_LOCUS2090</name>
</gene>
<dbReference type="Pfam" id="PF08561">
    <property type="entry name" value="Ribosomal_L37"/>
    <property type="match status" value="1"/>
</dbReference>
<evidence type="ECO:0000256" key="5">
    <source>
        <dbReference type="ARBA" id="ARBA00023274"/>
    </source>
</evidence>
<keyword evidence="9" id="KW-1185">Reference proteome</keyword>
<feature type="non-terminal residue" evidence="8">
    <location>
        <position position="154"/>
    </location>
</feature>
<evidence type="ECO:0000256" key="3">
    <source>
        <dbReference type="ARBA" id="ARBA00022980"/>
    </source>
</evidence>
<sequence length="154" mass="17445">MWKLCKAIQKTTSLVPGLIQKAHITKVNSINATYIHTNVSLYAVKKTTTAAGGVLGLGKGKKKLGKLGTMEKKEMPVETDPEKLVNYVCGSNIYVTGEDVKLKDDSEYPEWLWTLHTGKPPRIEELDPNTKQYWIRVRAEGMRRNNRLQSLKKF</sequence>
<dbReference type="PANTHER" id="PTHR28595">
    <property type="entry name" value="39S RIBOSOMAL PROTEIN L54, MITOCHONDRIAL"/>
    <property type="match status" value="1"/>
</dbReference>
<protein>
    <recommendedName>
        <fullName evidence="7">Large ribosomal subunit protein mL54</fullName>
    </recommendedName>
</protein>
<evidence type="ECO:0000256" key="2">
    <source>
        <dbReference type="ARBA" id="ARBA00022946"/>
    </source>
</evidence>